<proteinExistence type="predicted"/>
<dbReference type="GO" id="GO:0009401">
    <property type="term" value="P:phosphoenolpyruvate-dependent sugar phosphotransferase system"/>
    <property type="evidence" value="ECO:0007669"/>
    <property type="project" value="UniProtKB-KW"/>
</dbReference>
<dbReference type="CDD" id="cd00006">
    <property type="entry name" value="PTS_IIA_man"/>
    <property type="match status" value="1"/>
</dbReference>
<reference evidence="11 12" key="2">
    <citation type="journal article" date="2015" name="J. Am. Soc. Brew. Chem.">
        <title>Dissolved carbon dioxide selects for lactic acid bacteria able to grow in and spoil packaged beer.</title>
        <authorList>
            <person name="Bergsveinson J."/>
            <person name="Redekop A."/>
            <person name="Zoerb S."/>
            <person name="Ziola B."/>
        </authorList>
    </citation>
    <scope>NUCLEOTIDE SEQUENCE [LARGE SCALE GENOMIC DNA]</scope>
    <source>
        <strain evidence="11 12">CCC B1205</strain>
    </source>
</reference>
<evidence type="ECO:0000256" key="8">
    <source>
        <dbReference type="ARBA" id="ARBA00022777"/>
    </source>
</evidence>
<evidence type="ECO:0000256" key="7">
    <source>
        <dbReference type="ARBA" id="ARBA00022683"/>
    </source>
</evidence>
<keyword evidence="2" id="KW-0813">Transport</keyword>
<evidence type="ECO:0000313" key="12">
    <source>
        <dbReference type="Proteomes" id="UP000237433"/>
    </source>
</evidence>
<keyword evidence="8" id="KW-0418">Kinase</keyword>
<evidence type="ECO:0000313" key="10">
    <source>
        <dbReference type="EMBL" id="CRL16980.1"/>
    </source>
</evidence>
<dbReference type="GO" id="GO:0005737">
    <property type="term" value="C:cytoplasm"/>
    <property type="evidence" value="ECO:0007669"/>
    <property type="project" value="UniProtKB-SubCell"/>
</dbReference>
<dbReference type="InterPro" id="IPR033887">
    <property type="entry name" value="PTS_IIA_man"/>
</dbReference>
<dbReference type="GO" id="GO:0016301">
    <property type="term" value="F:kinase activity"/>
    <property type="evidence" value="ECO:0007669"/>
    <property type="project" value="UniProtKB-KW"/>
</dbReference>
<keyword evidence="3" id="KW-0963">Cytoplasm</keyword>
<dbReference type="NCBIfam" id="TIGR00824">
    <property type="entry name" value="EIIA-man"/>
    <property type="match status" value="1"/>
</dbReference>
<dbReference type="Proteomes" id="UP000237433">
    <property type="component" value="Unassembled WGS sequence"/>
</dbReference>
<dbReference type="PANTHER" id="PTHR33799">
    <property type="entry name" value="PTS PERMEASE-RELATED-RELATED"/>
    <property type="match status" value="1"/>
</dbReference>
<protein>
    <submittedName>
        <fullName evidence="11">PTS sorbose transporter subunit IIC</fullName>
    </submittedName>
    <submittedName>
        <fullName evidence="10">PTS system, mannose-specific IIAB components</fullName>
    </submittedName>
</protein>
<keyword evidence="5" id="KW-0762">Sugar transport</keyword>
<evidence type="ECO:0000256" key="3">
    <source>
        <dbReference type="ARBA" id="ARBA00022490"/>
    </source>
</evidence>
<sequence length="138" mass="14958">MEIILVGHAHTAKAFKEAVEMIYGEVPNFHPIDFTPKEGLQSLTDKIVSAIEPGKTASTLIITDLFSGTPYNASAELVLKKKAADVVAGMCLPMLLEVAVNANSMSVSQLVSHLMKIKEEFSTSLSEKMTTNAKEDDF</sequence>
<feature type="domain" description="PTS EIIA type-4" evidence="9">
    <location>
        <begin position="1"/>
        <end position="125"/>
    </location>
</feature>
<evidence type="ECO:0000256" key="6">
    <source>
        <dbReference type="ARBA" id="ARBA00022679"/>
    </source>
</evidence>
<dbReference type="AlphaFoldDB" id="A0A0M6WA04"/>
<comment type="subcellular location">
    <subcellularLocation>
        <location evidence="1">Cytoplasm</location>
    </subcellularLocation>
</comment>
<evidence type="ECO:0000256" key="1">
    <source>
        <dbReference type="ARBA" id="ARBA00004496"/>
    </source>
</evidence>
<dbReference type="InterPro" id="IPR013789">
    <property type="entry name" value="PTS_EIIA_man"/>
</dbReference>
<evidence type="ECO:0000259" key="9">
    <source>
        <dbReference type="PROSITE" id="PS51096"/>
    </source>
</evidence>
<dbReference type="RefSeq" id="WP_003586820.1">
    <property type="nucleotide sequence ID" value="NZ_AFYO01000013.1"/>
</dbReference>
<dbReference type="PANTHER" id="PTHR33799:SF1">
    <property type="entry name" value="PTS SYSTEM MANNOSE-SPECIFIC EIIAB COMPONENT-RELATED"/>
    <property type="match status" value="1"/>
</dbReference>
<keyword evidence="6" id="KW-0808">Transferase</keyword>
<keyword evidence="4" id="KW-0597">Phosphoprotein</keyword>
<dbReference type="GO" id="GO:0016020">
    <property type="term" value="C:membrane"/>
    <property type="evidence" value="ECO:0007669"/>
    <property type="project" value="InterPro"/>
</dbReference>
<dbReference type="Pfam" id="PF03610">
    <property type="entry name" value="EIIA-man"/>
    <property type="match status" value="1"/>
</dbReference>
<keyword evidence="7" id="KW-0598">Phosphotransferase system</keyword>
<accession>A0A0M6WA04</accession>
<dbReference type="InterPro" id="IPR004701">
    <property type="entry name" value="PTS_EIIA_man-typ"/>
</dbReference>
<evidence type="ECO:0000256" key="2">
    <source>
        <dbReference type="ARBA" id="ARBA00022448"/>
    </source>
</evidence>
<dbReference type="EMBL" id="LN846901">
    <property type="protein sequence ID" value="CRL16980.1"/>
    <property type="molecule type" value="Genomic_DNA"/>
</dbReference>
<evidence type="ECO:0000256" key="5">
    <source>
        <dbReference type="ARBA" id="ARBA00022597"/>
    </source>
</evidence>
<dbReference type="GO" id="GO:0016773">
    <property type="term" value="F:phosphotransferase activity, alcohol group as acceptor"/>
    <property type="evidence" value="ECO:0007669"/>
    <property type="project" value="InterPro"/>
</dbReference>
<dbReference type="Gene3D" id="3.40.50.510">
    <property type="entry name" value="Phosphotransferase system, mannose-type IIA component"/>
    <property type="match status" value="1"/>
</dbReference>
<name>A0A0M6WA04_LACPA</name>
<gene>
    <name evidence="11" type="ORF">ACX51_09305</name>
</gene>
<dbReference type="InterPro" id="IPR051471">
    <property type="entry name" value="Bacterial_PTS_sugar_comp"/>
</dbReference>
<evidence type="ECO:0000256" key="4">
    <source>
        <dbReference type="ARBA" id="ARBA00022553"/>
    </source>
</evidence>
<organism evidence="10">
    <name type="scientific">Lacticaseibacillus paracasei</name>
    <name type="common">Lactobacillus paracasei</name>
    <dbReference type="NCBI Taxonomy" id="1597"/>
    <lineage>
        <taxon>Bacteria</taxon>
        <taxon>Bacillati</taxon>
        <taxon>Bacillota</taxon>
        <taxon>Bacilli</taxon>
        <taxon>Lactobacillales</taxon>
        <taxon>Lactobacillaceae</taxon>
        <taxon>Lacticaseibacillus</taxon>
    </lineage>
</organism>
<dbReference type="InterPro" id="IPR036662">
    <property type="entry name" value="PTS_EIIA_man-typ_sf"/>
</dbReference>
<evidence type="ECO:0000313" key="11">
    <source>
        <dbReference type="EMBL" id="POE42752.1"/>
    </source>
</evidence>
<reference evidence="10" key="1">
    <citation type="journal article" date="2015" name="Front. Microbiol.">
        <title>The vaginal isolate Lactobacillus paracasei LPC-S01 (DSM 26760) is suitable for oral administration.</title>
        <authorList>
            <person name="Balzaretti S."/>
            <person name="Taverniti V."/>
            <person name="Rondini G."/>
            <person name="Marcolegio G."/>
            <person name="Minuzzo M."/>
            <person name="Remagni M.C."/>
            <person name="Fiore W."/>
            <person name="Arioli S."/>
            <person name="Guglielmetti S."/>
        </authorList>
    </citation>
    <scope>NUCLEOTIDE SEQUENCE</scope>
    <source>
        <strain evidence="10">LPC-S01</strain>
    </source>
</reference>
<dbReference type="EMBL" id="LGIY01000014">
    <property type="protein sequence ID" value="POE42752.1"/>
    <property type="molecule type" value="Genomic_DNA"/>
</dbReference>
<dbReference type="PROSITE" id="PS51096">
    <property type="entry name" value="PTS_EIIA_TYPE_4"/>
    <property type="match status" value="1"/>
</dbReference>
<dbReference type="SUPFAM" id="SSF53062">
    <property type="entry name" value="PTS system fructose IIA component-like"/>
    <property type="match status" value="1"/>
</dbReference>